<proteinExistence type="predicted"/>
<dbReference type="EMBL" id="CAMXCT010000508">
    <property type="protein sequence ID" value="CAI3979714.1"/>
    <property type="molecule type" value="Genomic_DNA"/>
</dbReference>
<dbReference type="Gene3D" id="3.40.220.10">
    <property type="entry name" value="Leucine Aminopeptidase, subunit E, domain 1"/>
    <property type="match status" value="1"/>
</dbReference>
<feature type="compositionally biased region" description="Low complexity" evidence="1">
    <location>
        <begin position="386"/>
        <end position="410"/>
    </location>
</feature>
<dbReference type="EMBL" id="CAMXCT030000508">
    <property type="protein sequence ID" value="CAL4767026.1"/>
    <property type="molecule type" value="Genomic_DNA"/>
</dbReference>
<dbReference type="AlphaFoldDB" id="A0A9P1FJQ3"/>
<dbReference type="Pfam" id="PF10021">
    <property type="entry name" value="PARG_cat_microb"/>
    <property type="match status" value="1"/>
</dbReference>
<reference evidence="4" key="2">
    <citation type="submission" date="2024-04" db="EMBL/GenBank/DDBJ databases">
        <authorList>
            <person name="Chen Y."/>
            <person name="Shah S."/>
            <person name="Dougan E. K."/>
            <person name="Thang M."/>
            <person name="Chan C."/>
        </authorList>
    </citation>
    <scope>NUCLEOTIDE SEQUENCE [LARGE SCALE GENOMIC DNA]</scope>
</reference>
<evidence type="ECO:0000313" key="5">
    <source>
        <dbReference type="EMBL" id="CAL4767026.1"/>
    </source>
</evidence>
<feature type="domain" description="Microbial-type PARG catalytic" evidence="2">
    <location>
        <begin position="654"/>
        <end position="812"/>
    </location>
</feature>
<feature type="region of interest" description="Disordered" evidence="1">
    <location>
        <begin position="311"/>
        <end position="545"/>
    </location>
</feature>
<feature type="compositionally biased region" description="Polar residues" evidence="1">
    <location>
        <begin position="411"/>
        <end position="425"/>
    </location>
</feature>
<evidence type="ECO:0000313" key="3">
    <source>
        <dbReference type="EMBL" id="CAI3979714.1"/>
    </source>
</evidence>
<feature type="compositionally biased region" description="Low complexity" evidence="1">
    <location>
        <begin position="439"/>
        <end position="545"/>
    </location>
</feature>
<name>A0A9P1FJQ3_9DINO</name>
<organism evidence="3">
    <name type="scientific">Cladocopium goreaui</name>
    <dbReference type="NCBI Taxonomy" id="2562237"/>
    <lineage>
        <taxon>Eukaryota</taxon>
        <taxon>Sar</taxon>
        <taxon>Alveolata</taxon>
        <taxon>Dinophyceae</taxon>
        <taxon>Suessiales</taxon>
        <taxon>Symbiodiniaceae</taxon>
        <taxon>Cladocopium</taxon>
    </lineage>
</organism>
<evidence type="ECO:0000313" key="4">
    <source>
        <dbReference type="EMBL" id="CAL1133089.1"/>
    </source>
</evidence>
<comment type="caution">
    <text evidence="3">The sequence shown here is derived from an EMBL/GenBank/DDBJ whole genome shotgun (WGS) entry which is preliminary data.</text>
</comment>
<sequence length="937" mass="95304">MEASPLLGDDGPFWTRRLALGPEGSICREVQESLDLVGVTRMVVGHTAQADGRVHSRCQGRLVLGDTLISRFYTGTAHPSAVEYFVDGTAEAIDMLRNAWFAQLGAFGGAPSAQRPPAPRLAKLRLLAAGSLSSHGRSGRFGAAHPAGAVARAKSTASVATAMCGLPSTGVSPQPLGTGRAAHGALGTPGSAAPLSGLARLVFAGVTVAAGWVWPKLAMRPSWLPDFNPLSLERRPMTATSPTHHCVCECYCELPPPKGLRGPSGDMSFHVVHGAPSAVPAPLNCPSPADPPPRRMCDHCFAQCCGRANSQAAGSAPSRSGPAPARPPTTIHASTSADLPGDHPQRLTMPAEQLAASGSGEPSTGDLQPTANPPAGGGSGPALTRPTSSAPAQQPAASGSGAAPTKPAPSTDLQAAQASAGSDQNPAKAAARGGTVELAQAAASADQTPAKAAAPGGSGEPAQAAASADQTPAKAAAPGGTGEPAQAAASADQTAAKAAAAGGTGEPAQAAASADQTPAKAAATEEAAQAAAGEPAAAGGSGRAAQAAASADQTAAKAAAAGATGEPAQAAASADQTPAEAKPPAASSPESPPTATETASPQPAAKPGTPESIRISVDGGGRLPHVEGDDGPCNFHWIKKSSHKSDREKRKAAAERTREICKAGGYKFGEELVRLNHVQSLLDGTRIVWKAEAPPSPSPDATAATWHFGEMNSLLETAGRLAKDGYHVVAVNAASAYHVGGGFCTGGRHALEESICMRSTLFESLEKAQTLAKEQKVTAPSRCNPPSRGGSDWICHIPETGCIVSPDVEVFRGCTDDGYPFYVARMTIISLAMPNRSAEVSDAPMDAPEGEEARQTLILQKFQTLLWSAHADLAQRGQGKKAALVIPDVGCGCYRNDHKEVGKMLGQAMRDYSHVFAEIHVIGKREFFDKAKLAASS</sequence>
<dbReference type="EMBL" id="CAMXCT020000508">
    <property type="protein sequence ID" value="CAL1133089.1"/>
    <property type="molecule type" value="Genomic_DNA"/>
</dbReference>
<dbReference type="Gene3D" id="3.60.21.10">
    <property type="match status" value="1"/>
</dbReference>
<feature type="compositionally biased region" description="Low complexity" evidence="1">
    <location>
        <begin position="558"/>
        <end position="605"/>
    </location>
</feature>
<dbReference type="InterPro" id="IPR043472">
    <property type="entry name" value="Macro_dom-like"/>
</dbReference>
<dbReference type="InterPro" id="IPR029052">
    <property type="entry name" value="Metallo-depent_PP-like"/>
</dbReference>
<feature type="region of interest" description="Disordered" evidence="1">
    <location>
        <begin position="558"/>
        <end position="651"/>
    </location>
</feature>
<protein>
    <submittedName>
        <fullName evidence="5">Microbial-type PARG catalytic domain-containing protein</fullName>
    </submittedName>
</protein>
<dbReference type="Proteomes" id="UP001152797">
    <property type="component" value="Unassembled WGS sequence"/>
</dbReference>
<keyword evidence="6" id="KW-1185">Reference proteome</keyword>
<evidence type="ECO:0000259" key="2">
    <source>
        <dbReference type="Pfam" id="PF10021"/>
    </source>
</evidence>
<evidence type="ECO:0000313" key="6">
    <source>
        <dbReference type="Proteomes" id="UP001152797"/>
    </source>
</evidence>
<evidence type="ECO:0000256" key="1">
    <source>
        <dbReference type="SAM" id="MobiDB-lite"/>
    </source>
</evidence>
<reference evidence="3" key="1">
    <citation type="submission" date="2022-10" db="EMBL/GenBank/DDBJ databases">
        <authorList>
            <person name="Chen Y."/>
            <person name="Dougan E. K."/>
            <person name="Chan C."/>
            <person name="Rhodes N."/>
            <person name="Thang M."/>
        </authorList>
    </citation>
    <scope>NUCLEOTIDE SEQUENCE</scope>
</reference>
<dbReference type="PANTHER" id="PTHR35596:SF1">
    <property type="entry name" value="MICROBIAL-TYPE PARG CATALYTIC DOMAIN-CONTAINING PROTEIN"/>
    <property type="match status" value="1"/>
</dbReference>
<accession>A0A9P1FJQ3</accession>
<dbReference type="InterPro" id="IPR019261">
    <property type="entry name" value="PARG_cat_microbial"/>
</dbReference>
<dbReference type="OrthoDB" id="9985428at2759"/>
<feature type="compositionally biased region" description="Low complexity" evidence="1">
    <location>
        <begin position="312"/>
        <end position="323"/>
    </location>
</feature>
<gene>
    <name evidence="3" type="ORF">C1SCF055_LOCUS7648</name>
</gene>
<dbReference type="PANTHER" id="PTHR35596">
    <property type="entry name" value="DUF2263 DOMAIN-CONTAINING PROTEIN"/>
    <property type="match status" value="1"/>
</dbReference>